<dbReference type="EMBL" id="JBBMFD010000004">
    <property type="protein sequence ID" value="MEQ2440008.1"/>
    <property type="molecule type" value="Genomic_DNA"/>
</dbReference>
<dbReference type="InterPro" id="IPR043129">
    <property type="entry name" value="ATPase_NBD"/>
</dbReference>
<dbReference type="NCBIfam" id="TIGR03725">
    <property type="entry name" value="T6A_YeaZ"/>
    <property type="match status" value="1"/>
</dbReference>
<dbReference type="Gene3D" id="3.30.420.40">
    <property type="match status" value="2"/>
</dbReference>
<reference evidence="2 3" key="1">
    <citation type="submission" date="2024-03" db="EMBL/GenBank/DDBJ databases">
        <title>Human intestinal bacterial collection.</title>
        <authorList>
            <person name="Pauvert C."/>
            <person name="Hitch T.C.A."/>
            <person name="Clavel T."/>
        </authorList>
    </citation>
    <scope>NUCLEOTIDE SEQUENCE [LARGE SCALE GENOMIC DNA]</scope>
    <source>
        <strain evidence="2 3">CLA-JM-H44</strain>
    </source>
</reference>
<keyword evidence="2" id="KW-0012">Acyltransferase</keyword>
<evidence type="ECO:0000313" key="2">
    <source>
        <dbReference type="EMBL" id="MEQ2440008.1"/>
    </source>
</evidence>
<accession>A0ABV1E1U3</accession>
<evidence type="ECO:0000313" key="3">
    <source>
        <dbReference type="Proteomes" id="UP001489509"/>
    </source>
</evidence>
<dbReference type="EC" id="2.3.1.234" evidence="2"/>
<dbReference type="CDD" id="cd24032">
    <property type="entry name" value="ASKHA_NBD_TsaB"/>
    <property type="match status" value="1"/>
</dbReference>
<dbReference type="Proteomes" id="UP001489509">
    <property type="component" value="Unassembled WGS sequence"/>
</dbReference>
<organism evidence="2 3">
    <name type="scientific">Solibaculum intestinale</name>
    <dbReference type="NCBI Taxonomy" id="3133165"/>
    <lineage>
        <taxon>Bacteria</taxon>
        <taxon>Bacillati</taxon>
        <taxon>Bacillota</taxon>
        <taxon>Clostridia</taxon>
        <taxon>Eubacteriales</taxon>
        <taxon>Oscillospiraceae</taxon>
        <taxon>Solibaculum</taxon>
    </lineage>
</organism>
<dbReference type="GO" id="GO:0061711">
    <property type="term" value="F:tRNA N(6)-L-threonylcarbamoyladenine synthase activity"/>
    <property type="evidence" value="ECO:0007669"/>
    <property type="project" value="UniProtKB-EC"/>
</dbReference>
<proteinExistence type="predicted"/>
<comment type="caution">
    <text evidence="2">The sequence shown here is derived from an EMBL/GenBank/DDBJ whole genome shotgun (WGS) entry which is preliminary data.</text>
</comment>
<protein>
    <submittedName>
        <fullName evidence="2">tRNA (Adenosine(37)-N6)-threonylcarbamoyltransferase complex dimerization subunit type 1 TsaB</fullName>
        <ecNumber evidence="2">2.3.1.234</ecNumber>
    </submittedName>
</protein>
<dbReference type="RefSeq" id="WP_349218339.1">
    <property type="nucleotide sequence ID" value="NZ_JBBMFD010000004.1"/>
</dbReference>
<keyword evidence="2" id="KW-0808">Transferase</keyword>
<dbReference type="SUPFAM" id="SSF53067">
    <property type="entry name" value="Actin-like ATPase domain"/>
    <property type="match status" value="2"/>
</dbReference>
<dbReference type="PANTHER" id="PTHR11735">
    <property type="entry name" value="TRNA N6-ADENOSINE THREONYLCARBAMOYLTRANSFERASE"/>
    <property type="match status" value="1"/>
</dbReference>
<dbReference type="Pfam" id="PF00814">
    <property type="entry name" value="TsaD"/>
    <property type="match status" value="1"/>
</dbReference>
<name>A0ABV1E1U3_9FIRM</name>
<gene>
    <name evidence="2" type="primary">tsaB</name>
    <name evidence="2" type="ORF">WMO26_04120</name>
</gene>
<sequence length="235" mass="25179">MRILAMDSSAVSASCALLEDEKLIGEQYLNVGLTHSQTLMQLVEHLLAAAHVKPAQVDGFAVNSGPGSFTGIRIGVAAVKGMAFAQGKPCVGISTLESMAYLFEGFDGVVCGAMDARCQQVYQALFEVRNGQVIRLCEDRALTIAELTAELKCLGKQVLLTGDGAHVCEKAFAEQGIPFRLAPLHLRYQRAYGVARAAQQAFAQGKGVDASALLPSYLRLPQAQRELKRRQAAGK</sequence>
<keyword evidence="3" id="KW-1185">Reference proteome</keyword>
<evidence type="ECO:0000259" key="1">
    <source>
        <dbReference type="Pfam" id="PF00814"/>
    </source>
</evidence>
<feature type="domain" description="Gcp-like" evidence="1">
    <location>
        <begin position="34"/>
        <end position="223"/>
    </location>
</feature>
<dbReference type="PANTHER" id="PTHR11735:SF11">
    <property type="entry name" value="TRNA THREONYLCARBAMOYLADENOSINE BIOSYNTHESIS PROTEIN TSAB"/>
    <property type="match status" value="1"/>
</dbReference>
<dbReference type="InterPro" id="IPR000905">
    <property type="entry name" value="Gcp-like_dom"/>
</dbReference>
<dbReference type="InterPro" id="IPR022496">
    <property type="entry name" value="T6A_TsaB"/>
</dbReference>